<proteinExistence type="predicted"/>
<keyword evidence="2" id="KW-1185">Reference proteome</keyword>
<dbReference type="Gramene" id="OE9A021297T1">
    <property type="protein sequence ID" value="OE9A021297C1"/>
    <property type="gene ID" value="OE9A021297"/>
</dbReference>
<evidence type="ECO:0000313" key="2">
    <source>
        <dbReference type="Proteomes" id="UP000594638"/>
    </source>
</evidence>
<organism evidence="1 2">
    <name type="scientific">Olea europaea subsp. europaea</name>
    <dbReference type="NCBI Taxonomy" id="158383"/>
    <lineage>
        <taxon>Eukaryota</taxon>
        <taxon>Viridiplantae</taxon>
        <taxon>Streptophyta</taxon>
        <taxon>Embryophyta</taxon>
        <taxon>Tracheophyta</taxon>
        <taxon>Spermatophyta</taxon>
        <taxon>Magnoliopsida</taxon>
        <taxon>eudicotyledons</taxon>
        <taxon>Gunneridae</taxon>
        <taxon>Pentapetalae</taxon>
        <taxon>asterids</taxon>
        <taxon>lamiids</taxon>
        <taxon>Lamiales</taxon>
        <taxon>Oleaceae</taxon>
        <taxon>Oleeae</taxon>
        <taxon>Olea</taxon>
    </lineage>
</organism>
<gene>
    <name evidence="1" type="ORF">OLEA9_A021297</name>
</gene>
<sequence length="87" mass="10132">MAINWVAETAMRAATGPRGSRETNQTLQRIEQMMSASQARKQARDDRKHARNIRLQAMERDISRLLGDMLTLHREHDLMGRRLDRCT</sequence>
<protein>
    <submittedName>
        <fullName evidence="1">Uncharacterized protein</fullName>
    </submittedName>
</protein>
<dbReference type="AlphaFoldDB" id="A0A8S0QWV6"/>
<accession>A0A8S0QWV6</accession>
<name>A0A8S0QWV6_OLEEU</name>
<reference evidence="1 2" key="1">
    <citation type="submission" date="2019-12" db="EMBL/GenBank/DDBJ databases">
        <authorList>
            <person name="Alioto T."/>
            <person name="Alioto T."/>
            <person name="Gomez Garrido J."/>
        </authorList>
    </citation>
    <scope>NUCLEOTIDE SEQUENCE [LARGE SCALE GENOMIC DNA]</scope>
</reference>
<dbReference type="Proteomes" id="UP000594638">
    <property type="component" value="Unassembled WGS sequence"/>
</dbReference>
<dbReference type="EMBL" id="CACTIH010001970">
    <property type="protein sequence ID" value="CAA2970329.1"/>
    <property type="molecule type" value="Genomic_DNA"/>
</dbReference>
<comment type="caution">
    <text evidence="1">The sequence shown here is derived from an EMBL/GenBank/DDBJ whole genome shotgun (WGS) entry which is preliminary data.</text>
</comment>
<evidence type="ECO:0000313" key="1">
    <source>
        <dbReference type="EMBL" id="CAA2970329.1"/>
    </source>
</evidence>